<accession>A0A671S2M5</accession>
<protein>
    <submittedName>
        <fullName evidence="1">Uncharacterized protein</fullName>
    </submittedName>
</protein>
<dbReference type="Ensembl" id="ENSSANT00000095533.1">
    <property type="protein sequence ID" value="ENSSANP00000089930.1"/>
    <property type="gene ID" value="ENSSANG00000044489.1"/>
</dbReference>
<dbReference type="PANTHER" id="PTHR21301:SF10">
    <property type="entry name" value="REVERSE TRANSCRIPTASE DOMAIN-CONTAINING PROTEIN"/>
    <property type="match status" value="1"/>
</dbReference>
<sequence>LSLSLPHIRTLSDSKPLVSNCTQGELQALHSLQKMNKVVVKPADKGGGIVLIPRESYDQEVQLQINNDEFYVKLNVDPTQSFKKEIDGFLTSAFSNQMITETELQFLTCKYPVRPVLYVLPKVHKTLQNPRGRPIVSCIGSLTEPLSIFIDHYLRPIVAEQPSYLRDTMNFNHQLKNIKMSCRKLK</sequence>
<reference evidence="1" key="2">
    <citation type="submission" date="2025-09" db="UniProtKB">
        <authorList>
            <consortium name="Ensembl"/>
        </authorList>
    </citation>
    <scope>IDENTIFICATION</scope>
</reference>
<dbReference type="PANTHER" id="PTHR21301">
    <property type="entry name" value="REVERSE TRANSCRIPTASE"/>
    <property type="match status" value="1"/>
</dbReference>
<dbReference type="Proteomes" id="UP000472260">
    <property type="component" value="Unassembled WGS sequence"/>
</dbReference>
<proteinExistence type="predicted"/>
<evidence type="ECO:0000313" key="1">
    <source>
        <dbReference type="Ensembl" id="ENSSANP00000089930.1"/>
    </source>
</evidence>
<organism evidence="1 2">
    <name type="scientific">Sinocyclocheilus anshuiensis</name>
    <dbReference type="NCBI Taxonomy" id="1608454"/>
    <lineage>
        <taxon>Eukaryota</taxon>
        <taxon>Metazoa</taxon>
        <taxon>Chordata</taxon>
        <taxon>Craniata</taxon>
        <taxon>Vertebrata</taxon>
        <taxon>Euteleostomi</taxon>
        <taxon>Actinopterygii</taxon>
        <taxon>Neopterygii</taxon>
        <taxon>Teleostei</taxon>
        <taxon>Ostariophysi</taxon>
        <taxon>Cypriniformes</taxon>
        <taxon>Cyprinidae</taxon>
        <taxon>Cyprininae</taxon>
        <taxon>Sinocyclocheilus</taxon>
    </lineage>
</organism>
<evidence type="ECO:0000313" key="2">
    <source>
        <dbReference type="Proteomes" id="UP000472260"/>
    </source>
</evidence>
<name>A0A671S2M5_9TELE</name>
<keyword evidence="2" id="KW-1185">Reference proteome</keyword>
<reference evidence="1" key="1">
    <citation type="submission" date="2025-08" db="UniProtKB">
        <authorList>
            <consortium name="Ensembl"/>
        </authorList>
    </citation>
    <scope>IDENTIFICATION</scope>
</reference>
<dbReference type="AlphaFoldDB" id="A0A671S2M5"/>